<dbReference type="EMBL" id="JBHMDG010000012">
    <property type="protein sequence ID" value="MFB9313620.1"/>
    <property type="molecule type" value="Genomic_DNA"/>
</dbReference>
<dbReference type="InterPro" id="IPR012551">
    <property type="entry name" value="DUF1707_SHOCT-like"/>
</dbReference>
<dbReference type="Proteomes" id="UP001589750">
    <property type="component" value="Unassembled WGS sequence"/>
</dbReference>
<dbReference type="PANTHER" id="PTHR40763">
    <property type="entry name" value="MEMBRANE PROTEIN-RELATED"/>
    <property type="match status" value="1"/>
</dbReference>
<name>A0ABV5KCM2_9ACTN</name>
<comment type="caution">
    <text evidence="2">The sequence shown here is derived from an EMBL/GenBank/DDBJ whole genome shotgun (WGS) entry which is preliminary data.</text>
</comment>
<evidence type="ECO:0000259" key="1">
    <source>
        <dbReference type="Pfam" id="PF08044"/>
    </source>
</evidence>
<protein>
    <submittedName>
        <fullName evidence="2">DUF1707 domain-containing protein</fullName>
    </submittedName>
</protein>
<gene>
    <name evidence="2" type="ORF">ACFFRI_11255</name>
</gene>
<accession>A0ABV5KCM2</accession>
<evidence type="ECO:0000313" key="3">
    <source>
        <dbReference type="Proteomes" id="UP001589750"/>
    </source>
</evidence>
<evidence type="ECO:0000313" key="2">
    <source>
        <dbReference type="EMBL" id="MFB9313620.1"/>
    </source>
</evidence>
<proteinExistence type="predicted"/>
<dbReference type="PANTHER" id="PTHR40763:SF4">
    <property type="entry name" value="DUF1707 DOMAIN-CONTAINING PROTEIN"/>
    <property type="match status" value="1"/>
</dbReference>
<sequence>MTEPDKTPDLRISDAERHQVAEILREAAGDGRIDLDELDERLEATYAARTYADLVPLTSDLPASSAPPAAARSEIVPSGDTQPQRHLAIMGGLERKGAWTVPVSMSVTCLMGGADLDLREARWSARECVLTVNAFMGGASIVVGPDVDVVMEGVGIMGGYSGPDPRRKHEVEAELTPDSPVLRIKGFAVWGGVSVERRPRDGRPDDRAPRKLP</sequence>
<keyword evidence="3" id="KW-1185">Reference proteome</keyword>
<dbReference type="RefSeq" id="WP_140007777.1">
    <property type="nucleotide sequence ID" value="NZ_JBHMDG010000012.1"/>
</dbReference>
<dbReference type="Pfam" id="PF08044">
    <property type="entry name" value="DUF1707"/>
    <property type="match status" value="1"/>
</dbReference>
<organism evidence="2 3">
    <name type="scientific">Nocardioides plantarum</name>
    <dbReference type="NCBI Taxonomy" id="29299"/>
    <lineage>
        <taxon>Bacteria</taxon>
        <taxon>Bacillati</taxon>
        <taxon>Actinomycetota</taxon>
        <taxon>Actinomycetes</taxon>
        <taxon>Propionibacteriales</taxon>
        <taxon>Nocardioidaceae</taxon>
        <taxon>Nocardioides</taxon>
    </lineage>
</organism>
<feature type="domain" description="DUF1707" evidence="1">
    <location>
        <begin position="10"/>
        <end position="62"/>
    </location>
</feature>
<reference evidence="2 3" key="1">
    <citation type="submission" date="2024-09" db="EMBL/GenBank/DDBJ databases">
        <authorList>
            <person name="Sun Q."/>
            <person name="Mori K."/>
        </authorList>
    </citation>
    <scope>NUCLEOTIDE SEQUENCE [LARGE SCALE GENOMIC DNA]</scope>
    <source>
        <strain evidence="2 3">JCM 9626</strain>
    </source>
</reference>